<organism evidence="2 3">
    <name type="scientific">Caerostris extrusa</name>
    <name type="common">Bark spider</name>
    <name type="synonym">Caerostris bankana</name>
    <dbReference type="NCBI Taxonomy" id="172846"/>
    <lineage>
        <taxon>Eukaryota</taxon>
        <taxon>Metazoa</taxon>
        <taxon>Ecdysozoa</taxon>
        <taxon>Arthropoda</taxon>
        <taxon>Chelicerata</taxon>
        <taxon>Arachnida</taxon>
        <taxon>Araneae</taxon>
        <taxon>Araneomorphae</taxon>
        <taxon>Entelegynae</taxon>
        <taxon>Araneoidea</taxon>
        <taxon>Araneidae</taxon>
        <taxon>Caerostris</taxon>
    </lineage>
</organism>
<evidence type="ECO:0000256" key="1">
    <source>
        <dbReference type="ARBA" id="ARBA00022723"/>
    </source>
</evidence>
<dbReference type="PANTHER" id="PTHR46594:SF4">
    <property type="entry name" value="P-TYPE CATION-TRANSPORTING ATPASE"/>
    <property type="match status" value="1"/>
</dbReference>
<accession>A0AAV4VMY4</accession>
<evidence type="ECO:0000313" key="3">
    <source>
        <dbReference type="Proteomes" id="UP001054945"/>
    </source>
</evidence>
<evidence type="ECO:0000313" key="2">
    <source>
        <dbReference type="EMBL" id="GIY71206.1"/>
    </source>
</evidence>
<dbReference type="PANTHER" id="PTHR46594">
    <property type="entry name" value="P-TYPE CATION-TRANSPORTING ATPASE"/>
    <property type="match status" value="1"/>
</dbReference>
<name>A0AAV4VMY4_CAEEX</name>
<keyword evidence="3" id="KW-1185">Reference proteome</keyword>
<protein>
    <submittedName>
        <fullName evidence="2">Copper-transporting ATPase 1</fullName>
    </submittedName>
</protein>
<dbReference type="EMBL" id="BPLR01014767">
    <property type="protein sequence ID" value="GIY71206.1"/>
    <property type="molecule type" value="Genomic_DNA"/>
</dbReference>
<dbReference type="AlphaFoldDB" id="A0AAV4VMY4"/>
<gene>
    <name evidence="2" type="primary">ATP7A</name>
    <name evidence="2" type="ORF">CEXT_300771</name>
</gene>
<sequence>MYNIIGIPLAAGIFRPWGVVLKPWMGSAAMAASSVSVVCSSLLLKLYKKPTKEKLTTPAYQEVLHKTNLHALENGDDISIHRGLDDIELPEPKGSIKSNNLSFVMSFVPGNKIKSKSESQEMETFIGSEAV</sequence>
<reference evidence="2 3" key="1">
    <citation type="submission" date="2021-06" db="EMBL/GenBank/DDBJ databases">
        <title>Caerostris extrusa draft genome.</title>
        <authorList>
            <person name="Kono N."/>
            <person name="Arakawa K."/>
        </authorList>
    </citation>
    <scope>NUCLEOTIDE SEQUENCE [LARGE SCALE GENOMIC DNA]</scope>
</reference>
<proteinExistence type="predicted"/>
<dbReference type="Proteomes" id="UP001054945">
    <property type="component" value="Unassembled WGS sequence"/>
</dbReference>
<comment type="caution">
    <text evidence="2">The sequence shown here is derived from an EMBL/GenBank/DDBJ whole genome shotgun (WGS) entry which is preliminary data.</text>
</comment>
<dbReference type="GO" id="GO:0046872">
    <property type="term" value="F:metal ion binding"/>
    <property type="evidence" value="ECO:0007669"/>
    <property type="project" value="UniProtKB-KW"/>
</dbReference>
<keyword evidence="1" id="KW-0479">Metal-binding</keyword>